<dbReference type="OrthoDB" id="910499at2759"/>
<sequence length="138" mass="15940">MGSEKWLQIGFFGALEIIFCKMFPGTAIKANPNIESKVKNWKEKYGLLVDMQKISDFSWNHDTHSIVMDSEDVWKEYVKFHSKANGMNGRVFPMFPSWKLLFGKDRATGVMAEDAAKIWEDASDDATHQPIHEEICWH</sequence>
<comment type="caution">
    <text evidence="2">The sequence shown here is derived from an EMBL/GenBank/DDBJ whole genome shotgun (WGS) entry which is preliminary data.</text>
</comment>
<reference evidence="2 3" key="1">
    <citation type="submission" date="2019-07" db="EMBL/GenBank/DDBJ databases">
        <title>De Novo Assembly of kiwifruit Actinidia rufa.</title>
        <authorList>
            <person name="Sugita-Konishi S."/>
            <person name="Sato K."/>
            <person name="Mori E."/>
            <person name="Abe Y."/>
            <person name="Kisaki G."/>
            <person name="Hamano K."/>
            <person name="Suezawa K."/>
            <person name="Otani M."/>
            <person name="Fukuda T."/>
            <person name="Manabe T."/>
            <person name="Gomi K."/>
            <person name="Tabuchi M."/>
            <person name="Akimitsu K."/>
            <person name="Kataoka I."/>
        </authorList>
    </citation>
    <scope>NUCLEOTIDE SEQUENCE [LARGE SCALE GENOMIC DNA]</scope>
    <source>
        <strain evidence="3">cv. Fuchu</strain>
    </source>
</reference>
<dbReference type="EMBL" id="BJWL01000017">
    <property type="protein sequence ID" value="GFZ05380.1"/>
    <property type="molecule type" value="Genomic_DNA"/>
</dbReference>
<dbReference type="Pfam" id="PF12776">
    <property type="entry name" value="Myb_DNA-bind_3"/>
    <property type="match status" value="1"/>
</dbReference>
<dbReference type="Proteomes" id="UP000585474">
    <property type="component" value="Unassembled WGS sequence"/>
</dbReference>
<dbReference type="PANTHER" id="PTHR46250:SF15">
    <property type="entry name" value="OS01G0523800 PROTEIN"/>
    <property type="match status" value="1"/>
</dbReference>
<protein>
    <recommendedName>
        <fullName evidence="1">Myb/SANT-like domain-containing protein</fullName>
    </recommendedName>
</protein>
<accession>A0A7J0G3M5</accession>
<dbReference type="PANTHER" id="PTHR46250">
    <property type="entry name" value="MYB/SANT-LIKE DNA-BINDING DOMAIN PROTEIN-RELATED"/>
    <property type="match status" value="1"/>
</dbReference>
<dbReference type="InterPro" id="IPR024752">
    <property type="entry name" value="Myb/SANT-like_dom"/>
</dbReference>
<evidence type="ECO:0000313" key="2">
    <source>
        <dbReference type="EMBL" id="GFZ05380.1"/>
    </source>
</evidence>
<proteinExistence type="predicted"/>
<dbReference type="AlphaFoldDB" id="A0A7J0G3M5"/>
<feature type="domain" description="Myb/SANT-like" evidence="1">
    <location>
        <begin position="30"/>
        <end position="77"/>
    </location>
</feature>
<organism evidence="2 3">
    <name type="scientific">Actinidia rufa</name>
    <dbReference type="NCBI Taxonomy" id="165716"/>
    <lineage>
        <taxon>Eukaryota</taxon>
        <taxon>Viridiplantae</taxon>
        <taxon>Streptophyta</taxon>
        <taxon>Embryophyta</taxon>
        <taxon>Tracheophyta</taxon>
        <taxon>Spermatophyta</taxon>
        <taxon>Magnoliopsida</taxon>
        <taxon>eudicotyledons</taxon>
        <taxon>Gunneridae</taxon>
        <taxon>Pentapetalae</taxon>
        <taxon>asterids</taxon>
        <taxon>Ericales</taxon>
        <taxon>Actinidiaceae</taxon>
        <taxon>Actinidia</taxon>
    </lineage>
</organism>
<gene>
    <name evidence="2" type="ORF">Acr_17g0009520</name>
</gene>
<evidence type="ECO:0000313" key="3">
    <source>
        <dbReference type="Proteomes" id="UP000585474"/>
    </source>
</evidence>
<name>A0A7J0G3M5_9ERIC</name>
<keyword evidence="3" id="KW-1185">Reference proteome</keyword>
<evidence type="ECO:0000259" key="1">
    <source>
        <dbReference type="Pfam" id="PF12776"/>
    </source>
</evidence>